<dbReference type="InterPro" id="IPR023967">
    <property type="entry name" value="CHP03996_oxidoreductase"/>
</dbReference>
<accession>A0A1I3ZES3</accession>
<dbReference type="GO" id="GO:0033543">
    <property type="term" value="P:fatty acid beta-oxidation, unsaturated, even number, reductase/isomerase pathway"/>
    <property type="evidence" value="ECO:0007669"/>
    <property type="project" value="TreeGrafter"/>
</dbReference>
<gene>
    <name evidence="11" type="ORF">SAMN04488085_101510</name>
</gene>
<dbReference type="InterPro" id="IPR051793">
    <property type="entry name" value="NADH:flavin_oxidoreductase"/>
</dbReference>
<dbReference type="PANTHER" id="PTHR42917">
    <property type="entry name" value="2,4-DIENOYL-COA REDUCTASE"/>
    <property type="match status" value="1"/>
</dbReference>
<dbReference type="EMBL" id="FOSW01000001">
    <property type="protein sequence ID" value="SFK42567.1"/>
    <property type="molecule type" value="Genomic_DNA"/>
</dbReference>
<comment type="similarity">
    <text evidence="3">In the N-terminal section; belongs to the NADH:flavin oxidoreductase/NADH oxidase family.</text>
</comment>
<dbReference type="Proteomes" id="UP000199152">
    <property type="component" value="Unassembled WGS sequence"/>
</dbReference>
<evidence type="ECO:0000256" key="7">
    <source>
        <dbReference type="ARBA" id="ARBA00023002"/>
    </source>
</evidence>
<dbReference type="InterPro" id="IPR013785">
    <property type="entry name" value="Aldolase_TIM"/>
</dbReference>
<keyword evidence="4" id="KW-0285">Flavoprotein</keyword>
<dbReference type="GO" id="GO:0010181">
    <property type="term" value="F:FMN binding"/>
    <property type="evidence" value="ECO:0007669"/>
    <property type="project" value="InterPro"/>
</dbReference>
<evidence type="ECO:0000313" key="11">
    <source>
        <dbReference type="EMBL" id="SFK42567.1"/>
    </source>
</evidence>
<keyword evidence="5" id="KW-0288">FMN</keyword>
<dbReference type="Pfam" id="PF12831">
    <property type="entry name" value="FAD_oxidored"/>
    <property type="match status" value="1"/>
</dbReference>
<evidence type="ECO:0000256" key="6">
    <source>
        <dbReference type="ARBA" id="ARBA00022723"/>
    </source>
</evidence>
<dbReference type="SUPFAM" id="SSF51395">
    <property type="entry name" value="FMN-linked oxidoreductases"/>
    <property type="match status" value="1"/>
</dbReference>
<keyword evidence="8" id="KW-0408">Iron</keyword>
<keyword evidence="6" id="KW-0479">Metal-binding</keyword>
<dbReference type="GO" id="GO:0008670">
    <property type="term" value="F:2,4-dienoyl-CoA reductase (NADPH) activity"/>
    <property type="evidence" value="ECO:0007669"/>
    <property type="project" value="TreeGrafter"/>
</dbReference>
<proteinExistence type="inferred from homology"/>
<comment type="cofactor">
    <cofactor evidence="2">
        <name>[4Fe-4S] cluster</name>
        <dbReference type="ChEBI" id="CHEBI:49883"/>
    </cofactor>
</comment>
<dbReference type="AlphaFoldDB" id="A0A1I3ZES3"/>
<dbReference type="SUPFAM" id="SSF51905">
    <property type="entry name" value="FAD/NAD(P)-binding domain"/>
    <property type="match status" value="1"/>
</dbReference>
<keyword evidence="12" id="KW-1185">Reference proteome</keyword>
<dbReference type="InterPro" id="IPR001155">
    <property type="entry name" value="OxRdtase_FMN_N"/>
</dbReference>
<dbReference type="GO" id="GO:0051536">
    <property type="term" value="F:iron-sulfur cluster binding"/>
    <property type="evidence" value="ECO:0007669"/>
    <property type="project" value="UniProtKB-KW"/>
</dbReference>
<organism evidence="11 12">
    <name type="scientific">Geodermatophilus ruber</name>
    <dbReference type="NCBI Taxonomy" id="504800"/>
    <lineage>
        <taxon>Bacteria</taxon>
        <taxon>Bacillati</taxon>
        <taxon>Actinomycetota</taxon>
        <taxon>Actinomycetes</taxon>
        <taxon>Geodermatophilales</taxon>
        <taxon>Geodermatophilaceae</taxon>
        <taxon>Geodermatophilus</taxon>
    </lineage>
</organism>
<dbReference type="Pfam" id="PF00724">
    <property type="entry name" value="Oxidored_FMN"/>
    <property type="match status" value="1"/>
</dbReference>
<protein>
    <submittedName>
        <fullName evidence="11">Mycofactocin system FadH/OYE family oxidoreductase 1</fullName>
    </submittedName>
</protein>
<dbReference type="Gene3D" id="3.40.50.720">
    <property type="entry name" value="NAD(P)-binding Rossmann-like Domain"/>
    <property type="match status" value="1"/>
</dbReference>
<dbReference type="InParanoid" id="A0A1I3ZES3"/>
<keyword evidence="7" id="KW-0560">Oxidoreductase</keyword>
<evidence type="ECO:0000256" key="8">
    <source>
        <dbReference type="ARBA" id="ARBA00023004"/>
    </source>
</evidence>
<name>A0A1I3ZES3_9ACTN</name>
<dbReference type="PANTHER" id="PTHR42917:SF2">
    <property type="entry name" value="2,4-DIENOYL-COA REDUCTASE [(2E)-ENOYL-COA-PRODUCING]"/>
    <property type="match status" value="1"/>
</dbReference>
<evidence type="ECO:0000259" key="10">
    <source>
        <dbReference type="Pfam" id="PF00724"/>
    </source>
</evidence>
<dbReference type="Gene3D" id="3.20.20.70">
    <property type="entry name" value="Aldolase class I"/>
    <property type="match status" value="1"/>
</dbReference>
<reference evidence="11 12" key="1">
    <citation type="submission" date="2016-10" db="EMBL/GenBank/DDBJ databases">
        <authorList>
            <person name="de Groot N.N."/>
        </authorList>
    </citation>
    <scope>NUCLEOTIDE SEQUENCE [LARGE SCALE GENOMIC DNA]</scope>
    <source>
        <strain evidence="11 12">DSM 45317</strain>
    </source>
</reference>
<dbReference type="STRING" id="504800.SAMN04488085_101510"/>
<sequence length="618" mass="62292">MLFGPHETNLGRRRALSERHVAYYARRAAGGCGIVVTETASVHGSDQPYERAPLAADCGPGWADVVAACRPSGTLVLAGLGHTGGQGSSAHTQAALWAPSRVPDVVTREVPMEMEQPEIDALVAGFAAAARSAAAADLDGVEVDAGARSLLRQFASGLTNTRTDAYGTDRLLLLRQVLAAVRGELGAGRVLALRLSCDERAPWAGITPPAAAEHVAELAPLVDLLVVVRGSGVAPSAYRPDGHTPPGFNAGLTRTLRAVAGGTPVALQGSVVDVADAQRALADGIADAVEMTRAQIADADLVAKARAGVPVRPCTLCNQACQVRDVRNPLVDCVVDPADEGGPGHVCPPGAGREVLVVGGGPAGMEAARALAAAGAAVRLVERGDRLGGALSLVAALPGRARFAAFADWLAAECARLGVRVELGTEAPDGGDVRAPGGRPRPPEFAVEEGGVVVTAAQVLAGAELPAGPIVVHDPAGGPVGPGIAELLAAAGREVAVVTPDEVIGARLAGDLAPANTRLLRAGVRRETASLLRSVGAGEAVLVDRWTGEPRSIPCAVLVDAGPWLPDAGSRGGGVAAGDAVAPRTVLEAVLEGRRAARAVLAGGTADAGALPGPTTHP</sequence>
<evidence type="ECO:0000256" key="2">
    <source>
        <dbReference type="ARBA" id="ARBA00001966"/>
    </source>
</evidence>
<evidence type="ECO:0000256" key="1">
    <source>
        <dbReference type="ARBA" id="ARBA00001917"/>
    </source>
</evidence>
<comment type="cofactor">
    <cofactor evidence="1">
        <name>FMN</name>
        <dbReference type="ChEBI" id="CHEBI:58210"/>
    </cofactor>
</comment>
<evidence type="ECO:0000313" key="12">
    <source>
        <dbReference type="Proteomes" id="UP000199152"/>
    </source>
</evidence>
<evidence type="ECO:0000256" key="4">
    <source>
        <dbReference type="ARBA" id="ARBA00022630"/>
    </source>
</evidence>
<dbReference type="PRINTS" id="PR00411">
    <property type="entry name" value="PNDRDTASEI"/>
</dbReference>
<evidence type="ECO:0000256" key="5">
    <source>
        <dbReference type="ARBA" id="ARBA00022643"/>
    </source>
</evidence>
<feature type="domain" description="NADH:flavin oxidoreductase/NADH oxidase N-terminal" evidence="10">
    <location>
        <begin position="18"/>
        <end position="310"/>
    </location>
</feature>
<dbReference type="GO" id="GO:0046872">
    <property type="term" value="F:metal ion binding"/>
    <property type="evidence" value="ECO:0007669"/>
    <property type="project" value="UniProtKB-KW"/>
</dbReference>
<dbReference type="NCBIfam" id="TIGR03996">
    <property type="entry name" value="mycofact_OYE_1"/>
    <property type="match status" value="1"/>
</dbReference>
<dbReference type="InterPro" id="IPR036188">
    <property type="entry name" value="FAD/NAD-bd_sf"/>
</dbReference>
<evidence type="ECO:0000256" key="9">
    <source>
        <dbReference type="ARBA" id="ARBA00023014"/>
    </source>
</evidence>
<keyword evidence="9" id="KW-0411">Iron-sulfur</keyword>
<evidence type="ECO:0000256" key="3">
    <source>
        <dbReference type="ARBA" id="ARBA00011048"/>
    </source>
</evidence>
<dbReference type="Gene3D" id="3.50.50.60">
    <property type="entry name" value="FAD/NAD(P)-binding domain"/>
    <property type="match status" value="1"/>
</dbReference>